<accession>A0ABV8CBQ5</accession>
<evidence type="ECO:0000313" key="3">
    <source>
        <dbReference type="Proteomes" id="UP001595758"/>
    </source>
</evidence>
<keyword evidence="1" id="KW-1133">Transmembrane helix</keyword>
<protein>
    <submittedName>
        <fullName evidence="2">Helix-turn-helix domain-containing protein</fullName>
    </submittedName>
</protein>
<dbReference type="SUPFAM" id="SSF47413">
    <property type="entry name" value="lambda repressor-like DNA-binding domains"/>
    <property type="match status" value="1"/>
</dbReference>
<dbReference type="Proteomes" id="UP001595758">
    <property type="component" value="Unassembled WGS sequence"/>
</dbReference>
<dbReference type="PANTHER" id="PTHR34475:SF1">
    <property type="entry name" value="CYTOSKELETON PROTEIN RODZ"/>
    <property type="match status" value="1"/>
</dbReference>
<keyword evidence="1" id="KW-0472">Membrane</keyword>
<dbReference type="InterPro" id="IPR050400">
    <property type="entry name" value="Bact_Cytoskel_RodZ"/>
</dbReference>
<keyword evidence="3" id="KW-1185">Reference proteome</keyword>
<dbReference type="CDD" id="cd00093">
    <property type="entry name" value="HTH_XRE"/>
    <property type="match status" value="1"/>
</dbReference>
<name>A0ABV8CBQ5_9GAMM</name>
<reference evidence="3" key="1">
    <citation type="journal article" date="2019" name="Int. J. Syst. Evol. Microbiol.">
        <title>The Global Catalogue of Microorganisms (GCM) 10K type strain sequencing project: providing services to taxonomists for standard genome sequencing and annotation.</title>
        <authorList>
            <consortium name="The Broad Institute Genomics Platform"/>
            <consortium name="The Broad Institute Genome Sequencing Center for Infectious Disease"/>
            <person name="Wu L."/>
            <person name="Ma J."/>
        </authorList>
    </citation>
    <scope>NUCLEOTIDE SEQUENCE [LARGE SCALE GENOMIC DNA]</scope>
    <source>
        <strain evidence="3">CCUG 59858</strain>
    </source>
</reference>
<keyword evidence="1" id="KW-0812">Transmembrane</keyword>
<dbReference type="PANTHER" id="PTHR34475">
    <property type="match status" value="1"/>
</dbReference>
<proteinExistence type="predicted"/>
<organism evidence="2 3">
    <name type="scientific">Legionella dresdenensis</name>
    <dbReference type="NCBI Taxonomy" id="450200"/>
    <lineage>
        <taxon>Bacteria</taxon>
        <taxon>Pseudomonadati</taxon>
        <taxon>Pseudomonadota</taxon>
        <taxon>Gammaproteobacteria</taxon>
        <taxon>Legionellales</taxon>
        <taxon>Legionellaceae</taxon>
        <taxon>Legionella</taxon>
    </lineage>
</organism>
<evidence type="ECO:0000256" key="1">
    <source>
        <dbReference type="SAM" id="Phobius"/>
    </source>
</evidence>
<dbReference type="RefSeq" id="WP_382340150.1">
    <property type="nucleotide sequence ID" value="NZ_JBHSAB010000001.1"/>
</dbReference>
<evidence type="ECO:0000313" key="2">
    <source>
        <dbReference type="EMBL" id="MFC3907622.1"/>
    </source>
</evidence>
<comment type="caution">
    <text evidence="2">The sequence shown here is derived from an EMBL/GenBank/DDBJ whole genome shotgun (WGS) entry which is preliminary data.</text>
</comment>
<dbReference type="Gene3D" id="1.10.260.40">
    <property type="entry name" value="lambda repressor-like DNA-binding domains"/>
    <property type="match status" value="1"/>
</dbReference>
<feature type="transmembrane region" description="Helical" evidence="1">
    <location>
        <begin position="113"/>
        <end position="133"/>
    </location>
</feature>
<dbReference type="InterPro" id="IPR010982">
    <property type="entry name" value="Lambda_DNA-bd_dom_sf"/>
</dbReference>
<dbReference type="InterPro" id="IPR001387">
    <property type="entry name" value="Cro/C1-type_HTH"/>
</dbReference>
<dbReference type="EMBL" id="JBHSAB010000001">
    <property type="protein sequence ID" value="MFC3907622.1"/>
    <property type="molecule type" value="Genomic_DNA"/>
</dbReference>
<gene>
    <name evidence="2" type="ORF">ACFORL_00830</name>
</gene>
<dbReference type="Pfam" id="PF13413">
    <property type="entry name" value="HTH_25"/>
    <property type="match status" value="1"/>
</dbReference>
<sequence>MSMTLAADEINNNHNENPGSFLAHLREKKGISQEYVAGKLHLRIKIIELLEADDYQSMPEPVFIKGYLRAYAKLLGVSPDPLLETFNNRYASERKVEKALWQSKRESNFGERMVRWFTVLVVLAAVIAVGIWWHTNKDAQPFFAIKEAQTAAPATQTVASKSEQEQKLTDLSRMQSMFAVESDDSSETHSG</sequence>